<proteinExistence type="predicted"/>
<dbReference type="PANTHER" id="PTHR30349">
    <property type="entry name" value="PHAGE INTEGRASE-RELATED"/>
    <property type="match status" value="1"/>
</dbReference>
<organism evidence="5 6">
    <name type="scientific">Polistes dominula</name>
    <name type="common">European paper wasp</name>
    <name type="synonym">Vespa dominula</name>
    <dbReference type="NCBI Taxonomy" id="743375"/>
    <lineage>
        <taxon>Eukaryota</taxon>
        <taxon>Metazoa</taxon>
        <taxon>Ecdysozoa</taxon>
        <taxon>Arthropoda</taxon>
        <taxon>Hexapoda</taxon>
        <taxon>Insecta</taxon>
        <taxon>Pterygota</taxon>
        <taxon>Neoptera</taxon>
        <taxon>Endopterygota</taxon>
        <taxon>Hymenoptera</taxon>
        <taxon>Apocrita</taxon>
        <taxon>Aculeata</taxon>
        <taxon>Vespoidea</taxon>
        <taxon>Vespidae</taxon>
        <taxon>Polistinae</taxon>
        <taxon>Polistini</taxon>
        <taxon>Polistes</taxon>
    </lineage>
</organism>
<evidence type="ECO:0000259" key="4">
    <source>
        <dbReference type="PROSITE" id="PS51898"/>
    </source>
</evidence>
<dbReference type="PANTHER" id="PTHR30349:SF41">
    <property type="entry name" value="INTEGRASE_RECOMBINASE PROTEIN MJ0367-RELATED"/>
    <property type="match status" value="1"/>
</dbReference>
<dbReference type="CDD" id="cd00397">
    <property type="entry name" value="DNA_BRE_C"/>
    <property type="match status" value="1"/>
</dbReference>
<feature type="compositionally biased region" description="Acidic residues" evidence="3">
    <location>
        <begin position="11"/>
        <end position="24"/>
    </location>
</feature>
<gene>
    <name evidence="6" type="primary">LOC107068753</name>
</gene>
<feature type="domain" description="Tyr recombinase" evidence="4">
    <location>
        <begin position="129"/>
        <end position="314"/>
    </location>
</feature>
<dbReference type="InterPro" id="IPR050090">
    <property type="entry name" value="Tyrosine_recombinase_XerCD"/>
</dbReference>
<dbReference type="InterPro" id="IPR002104">
    <property type="entry name" value="Integrase_catalytic"/>
</dbReference>
<evidence type="ECO:0000256" key="2">
    <source>
        <dbReference type="ARBA" id="ARBA00023172"/>
    </source>
</evidence>
<evidence type="ECO:0000313" key="5">
    <source>
        <dbReference type="Proteomes" id="UP000694924"/>
    </source>
</evidence>
<dbReference type="InterPro" id="IPR011010">
    <property type="entry name" value="DNA_brk_join_enz"/>
</dbReference>
<reference evidence="6" key="1">
    <citation type="submission" date="2025-08" db="UniProtKB">
        <authorList>
            <consortium name="RefSeq"/>
        </authorList>
    </citation>
    <scope>IDENTIFICATION</scope>
    <source>
        <tissue evidence="6">Whole body</tissue>
    </source>
</reference>
<dbReference type="RefSeq" id="XP_015180952.1">
    <property type="nucleotide sequence ID" value="XM_015325466.1"/>
</dbReference>
<evidence type="ECO:0000313" key="6">
    <source>
        <dbReference type="RefSeq" id="XP_015180952.1"/>
    </source>
</evidence>
<dbReference type="GeneID" id="107068753"/>
<keyword evidence="2" id="KW-0233">DNA recombination</keyword>
<accession>A0ABM1IL65</accession>
<sequence length="414" mass="46674">MTDNPHLIPEADNEDSDERDDESESIPPEIIERANEVINNLIPATSRPRYESAYRKFMLWRTAKRITSLSEAVFLTYFSELSETLSPSSLWAKYSMLRSMIDIKHNLNIFNYSRLIAFLKQKNKGFKSKKARTLSPEQIDRFLREAPDREFLATKVALIFGVQGACRRKEFCDVVMDDIQDKGDMLLVKVPDIKTGRSRSFVVMNEFYDIYKKYAKLRPTNLKTKRFFISYRNGKCTTQNIGINTFGGMPKKIATFLKLANPETYTGHSFRRTSTTLLADTGADFLTIKRHGGWSSVAEGYIENSVDNKKQIGQQIAATITSRPSTSTAQQPQIDVANEPAREATIDIGVKNEDNFEILNTVSSTNFQNLNISFSNCSNITINLNGTARHSDAYPYTGSVASPSTGSLLEPLIS</sequence>
<dbReference type="SUPFAM" id="SSF56349">
    <property type="entry name" value="DNA breaking-rejoining enzymes"/>
    <property type="match status" value="1"/>
</dbReference>
<feature type="region of interest" description="Disordered" evidence="3">
    <location>
        <begin position="1"/>
        <end position="25"/>
    </location>
</feature>
<keyword evidence="1" id="KW-0238">DNA-binding</keyword>
<name>A0ABM1IL65_POLDO</name>
<keyword evidence="5" id="KW-1185">Reference proteome</keyword>
<evidence type="ECO:0000256" key="1">
    <source>
        <dbReference type="ARBA" id="ARBA00023125"/>
    </source>
</evidence>
<protein>
    <submittedName>
        <fullName evidence="6">Uncharacterized protein LOC107068753</fullName>
    </submittedName>
</protein>
<dbReference type="Proteomes" id="UP000694924">
    <property type="component" value="Unplaced"/>
</dbReference>
<dbReference type="InterPro" id="IPR013762">
    <property type="entry name" value="Integrase-like_cat_sf"/>
</dbReference>
<dbReference type="Pfam" id="PF00589">
    <property type="entry name" value="Phage_integrase"/>
    <property type="match status" value="1"/>
</dbReference>
<evidence type="ECO:0000256" key="3">
    <source>
        <dbReference type="SAM" id="MobiDB-lite"/>
    </source>
</evidence>
<dbReference type="PROSITE" id="PS51898">
    <property type="entry name" value="TYR_RECOMBINASE"/>
    <property type="match status" value="1"/>
</dbReference>
<dbReference type="Gene3D" id="1.10.443.10">
    <property type="entry name" value="Intergrase catalytic core"/>
    <property type="match status" value="1"/>
</dbReference>